<dbReference type="AlphaFoldDB" id="A0A1V5ZM24"/>
<name>A0A1V5ZM24_9BACT</name>
<feature type="compositionally biased region" description="Acidic residues" evidence="1">
    <location>
        <begin position="1"/>
        <end position="14"/>
    </location>
</feature>
<proteinExistence type="predicted"/>
<comment type="caution">
    <text evidence="2">The sequence shown here is derived from an EMBL/GenBank/DDBJ whole genome shotgun (WGS) entry which is preliminary data.</text>
</comment>
<reference evidence="2" key="1">
    <citation type="submission" date="2017-02" db="EMBL/GenBank/DDBJ databases">
        <title>Delving into the versatile metabolic prowess of the omnipresent phylum Bacteroidetes.</title>
        <authorList>
            <person name="Nobu M.K."/>
            <person name="Mei R."/>
            <person name="Narihiro T."/>
            <person name="Kuroda K."/>
            <person name="Liu W.-T."/>
        </authorList>
    </citation>
    <scope>NUCLEOTIDE SEQUENCE</scope>
    <source>
        <strain evidence="2">ADurb.Bin160</strain>
    </source>
</reference>
<evidence type="ECO:0000313" key="2">
    <source>
        <dbReference type="EMBL" id="OQB41263.1"/>
    </source>
</evidence>
<gene>
    <name evidence="2" type="ORF">BWY04_00942</name>
</gene>
<sequence>MIETENEENNDEQGIDSVHDSANDDPNAFNPFEGIDTMIQDEMDSNQAIIEQLKEYAQLGDGFNIR</sequence>
<feature type="region of interest" description="Disordered" evidence="1">
    <location>
        <begin position="1"/>
        <end position="33"/>
    </location>
</feature>
<dbReference type="Proteomes" id="UP000485621">
    <property type="component" value="Unassembled WGS sequence"/>
</dbReference>
<accession>A0A1V5ZM24</accession>
<dbReference type="EMBL" id="MWDB01000020">
    <property type="protein sequence ID" value="OQB41263.1"/>
    <property type="molecule type" value="Genomic_DNA"/>
</dbReference>
<organism evidence="2">
    <name type="scientific">candidate division CPR1 bacterium ADurb.Bin160</name>
    <dbReference type="NCBI Taxonomy" id="1852826"/>
    <lineage>
        <taxon>Bacteria</taxon>
        <taxon>candidate division CPR1</taxon>
    </lineage>
</organism>
<protein>
    <submittedName>
        <fullName evidence="2">Uncharacterized protein</fullName>
    </submittedName>
</protein>
<evidence type="ECO:0000256" key="1">
    <source>
        <dbReference type="SAM" id="MobiDB-lite"/>
    </source>
</evidence>